<keyword evidence="4 7" id="KW-0812">Transmembrane</keyword>
<evidence type="ECO:0000256" key="1">
    <source>
        <dbReference type="ARBA" id="ARBA00004127"/>
    </source>
</evidence>
<accession>A0A1Q2MIV4</accession>
<proteinExistence type="inferred from homology"/>
<feature type="domain" description="Major facilitator superfamily (MFS) profile" evidence="8">
    <location>
        <begin position="1"/>
        <end position="400"/>
    </location>
</feature>
<name>A0A1Q2MIV4_9BACT</name>
<dbReference type="Pfam" id="PF07690">
    <property type="entry name" value="MFS_1"/>
    <property type="match status" value="1"/>
</dbReference>
<feature type="transmembrane region" description="Helical" evidence="7">
    <location>
        <begin position="374"/>
        <end position="395"/>
    </location>
</feature>
<dbReference type="InterPro" id="IPR051788">
    <property type="entry name" value="MFS_Transporter"/>
</dbReference>
<gene>
    <name evidence="9" type="ORF">SMSP2_02628</name>
</gene>
<reference evidence="10" key="1">
    <citation type="submission" date="2017-02" db="EMBL/GenBank/DDBJ databases">
        <title>Comparative genomics and description of representatives of a novel lineage of planctomycetes thriving in anoxic sediments.</title>
        <authorList>
            <person name="Spring S."/>
            <person name="Bunk B."/>
            <person name="Sproer C."/>
        </authorList>
    </citation>
    <scope>NUCLEOTIDE SEQUENCE [LARGE SCALE GENOMIC DNA]</scope>
    <source>
        <strain evidence="10">SM-Chi-D1</strain>
    </source>
</reference>
<dbReference type="GO" id="GO:0022857">
    <property type="term" value="F:transmembrane transporter activity"/>
    <property type="evidence" value="ECO:0007669"/>
    <property type="project" value="InterPro"/>
</dbReference>
<feature type="transmembrane region" description="Helical" evidence="7">
    <location>
        <begin position="219"/>
        <end position="244"/>
    </location>
</feature>
<evidence type="ECO:0000256" key="6">
    <source>
        <dbReference type="ARBA" id="ARBA00023136"/>
    </source>
</evidence>
<dbReference type="RefSeq" id="WP_146684458.1">
    <property type="nucleotide sequence ID" value="NZ_CP019646.1"/>
</dbReference>
<dbReference type="Proteomes" id="UP000188181">
    <property type="component" value="Chromosome"/>
</dbReference>
<evidence type="ECO:0000256" key="3">
    <source>
        <dbReference type="ARBA" id="ARBA00022448"/>
    </source>
</evidence>
<evidence type="ECO:0000259" key="8">
    <source>
        <dbReference type="PROSITE" id="PS50850"/>
    </source>
</evidence>
<feature type="transmembrane region" description="Helical" evidence="7">
    <location>
        <begin position="167"/>
        <end position="186"/>
    </location>
</feature>
<evidence type="ECO:0000256" key="7">
    <source>
        <dbReference type="SAM" id="Phobius"/>
    </source>
</evidence>
<dbReference type="InterPro" id="IPR020846">
    <property type="entry name" value="MFS_dom"/>
</dbReference>
<feature type="transmembrane region" description="Helical" evidence="7">
    <location>
        <begin position="43"/>
        <end position="63"/>
    </location>
</feature>
<evidence type="ECO:0000256" key="5">
    <source>
        <dbReference type="ARBA" id="ARBA00022989"/>
    </source>
</evidence>
<keyword evidence="10" id="KW-1185">Reference proteome</keyword>
<sequence>MVKLVKKNPIVVIFATYIAIEICKVTGFVSGPSIQRFFELSNSQLGLILSSLSLGALLMNIGIGHISDFLGLWKIWKIGILGSIASIVLFFAAAGFWSVLIPLFLLGVLHVLTLNANNVYLSGEFKENSFHVMALASGLWFGSSIISTPLIGLWIEYANNAELGRMMFLVPYSFDILLLLAVFILGSRLAKPLIKKTEFEDRKNAEKLKGTENPEKRNIFGWVSIIIISYCHGTMIVGIITWANPMVQEKFAVADFYGSLTFAAFAVGLAAGRFLSAAGYVKLSTRTMLVISGAAGGLIFTAAMLAAGFWLTIIFIVMGGLAVSTTAPCILTLVPEQFPTIRAHLYGHMGASICIAAFMAPSTIGLIADYGVPINVAMLLVPIAALIMGITSFIWKLHDRMIQVDI</sequence>
<dbReference type="SUPFAM" id="SSF103473">
    <property type="entry name" value="MFS general substrate transporter"/>
    <property type="match status" value="1"/>
</dbReference>
<feature type="transmembrane region" description="Helical" evidence="7">
    <location>
        <begin position="132"/>
        <end position="155"/>
    </location>
</feature>
<dbReference type="AlphaFoldDB" id="A0A1Q2MIV4"/>
<organism evidence="9 10">
    <name type="scientific">Limihaloglobus sulfuriphilus</name>
    <dbReference type="NCBI Taxonomy" id="1851148"/>
    <lineage>
        <taxon>Bacteria</taxon>
        <taxon>Pseudomonadati</taxon>
        <taxon>Planctomycetota</taxon>
        <taxon>Phycisphaerae</taxon>
        <taxon>Sedimentisphaerales</taxon>
        <taxon>Sedimentisphaeraceae</taxon>
        <taxon>Limihaloglobus</taxon>
    </lineage>
</organism>
<evidence type="ECO:0000313" key="10">
    <source>
        <dbReference type="Proteomes" id="UP000188181"/>
    </source>
</evidence>
<dbReference type="PROSITE" id="PS50850">
    <property type="entry name" value="MFS"/>
    <property type="match status" value="1"/>
</dbReference>
<keyword evidence="3" id="KW-0813">Transport</keyword>
<protein>
    <submittedName>
        <fullName evidence="9">D-galactonate transporter</fullName>
    </submittedName>
</protein>
<dbReference type="EMBL" id="CP019646">
    <property type="protein sequence ID" value="AQQ72247.1"/>
    <property type="molecule type" value="Genomic_DNA"/>
</dbReference>
<keyword evidence="5 7" id="KW-1133">Transmembrane helix</keyword>
<dbReference type="GO" id="GO:0012505">
    <property type="term" value="C:endomembrane system"/>
    <property type="evidence" value="ECO:0007669"/>
    <property type="project" value="UniProtKB-SubCell"/>
</dbReference>
<dbReference type="InterPro" id="IPR036259">
    <property type="entry name" value="MFS_trans_sf"/>
</dbReference>
<dbReference type="GO" id="GO:0016020">
    <property type="term" value="C:membrane"/>
    <property type="evidence" value="ECO:0007669"/>
    <property type="project" value="TreeGrafter"/>
</dbReference>
<dbReference type="Gene3D" id="1.20.1250.20">
    <property type="entry name" value="MFS general substrate transporter like domains"/>
    <property type="match status" value="2"/>
</dbReference>
<comment type="subcellular location">
    <subcellularLocation>
        <location evidence="1">Endomembrane system</location>
        <topology evidence="1">Multi-pass membrane protein</topology>
    </subcellularLocation>
</comment>
<feature type="transmembrane region" description="Helical" evidence="7">
    <location>
        <begin position="287"/>
        <end position="307"/>
    </location>
</feature>
<evidence type="ECO:0000313" key="9">
    <source>
        <dbReference type="EMBL" id="AQQ72247.1"/>
    </source>
</evidence>
<evidence type="ECO:0000256" key="4">
    <source>
        <dbReference type="ARBA" id="ARBA00022692"/>
    </source>
</evidence>
<evidence type="ECO:0000256" key="2">
    <source>
        <dbReference type="ARBA" id="ARBA00008335"/>
    </source>
</evidence>
<dbReference type="PANTHER" id="PTHR23514:SF3">
    <property type="entry name" value="BYPASS OF STOP CODON PROTEIN 6"/>
    <property type="match status" value="1"/>
</dbReference>
<dbReference type="STRING" id="1851148.SMSP2_02628"/>
<feature type="transmembrane region" description="Helical" evidence="7">
    <location>
        <begin position="346"/>
        <end position="368"/>
    </location>
</feature>
<keyword evidence="6 7" id="KW-0472">Membrane</keyword>
<comment type="similarity">
    <text evidence="2">Belongs to the major facilitator superfamily.</text>
</comment>
<dbReference type="KEGG" id="pbas:SMSP2_02628"/>
<feature type="transmembrane region" description="Helical" evidence="7">
    <location>
        <begin position="313"/>
        <end position="334"/>
    </location>
</feature>
<feature type="transmembrane region" description="Helical" evidence="7">
    <location>
        <begin position="12"/>
        <end position="31"/>
    </location>
</feature>
<feature type="transmembrane region" description="Helical" evidence="7">
    <location>
        <begin position="256"/>
        <end position="275"/>
    </location>
</feature>
<dbReference type="InterPro" id="IPR011701">
    <property type="entry name" value="MFS"/>
</dbReference>
<dbReference type="PANTHER" id="PTHR23514">
    <property type="entry name" value="BYPASS OF STOP CODON PROTEIN 6"/>
    <property type="match status" value="1"/>
</dbReference>